<evidence type="ECO:0000256" key="6">
    <source>
        <dbReference type="SAM" id="MobiDB-lite"/>
    </source>
</evidence>
<dbReference type="Pfam" id="PF01810">
    <property type="entry name" value="LysE"/>
    <property type="match status" value="1"/>
</dbReference>
<feature type="transmembrane region" description="Helical" evidence="7">
    <location>
        <begin position="65"/>
        <end position="88"/>
    </location>
</feature>
<feature type="transmembrane region" description="Helical" evidence="7">
    <location>
        <begin position="100"/>
        <end position="118"/>
    </location>
</feature>
<evidence type="ECO:0000256" key="3">
    <source>
        <dbReference type="ARBA" id="ARBA00022692"/>
    </source>
</evidence>
<dbReference type="InterPro" id="IPR001123">
    <property type="entry name" value="LeuE-type"/>
</dbReference>
<feature type="transmembrane region" description="Helical" evidence="7">
    <location>
        <begin position="203"/>
        <end position="227"/>
    </location>
</feature>
<dbReference type="GO" id="GO:0005886">
    <property type="term" value="C:plasma membrane"/>
    <property type="evidence" value="ECO:0007669"/>
    <property type="project" value="UniProtKB-SubCell"/>
</dbReference>
<feature type="transmembrane region" description="Helical" evidence="7">
    <location>
        <begin position="239"/>
        <end position="258"/>
    </location>
</feature>
<gene>
    <name evidence="8" type="ORF">D7D94_06215</name>
</gene>
<keyword evidence="3 7" id="KW-0812">Transmembrane</keyword>
<evidence type="ECO:0000313" key="9">
    <source>
        <dbReference type="Proteomes" id="UP000422989"/>
    </source>
</evidence>
<dbReference type="KEGG" id="moj:D7D94_06215"/>
<evidence type="ECO:0000256" key="2">
    <source>
        <dbReference type="ARBA" id="ARBA00022475"/>
    </source>
</evidence>
<keyword evidence="5 7" id="KW-0472">Membrane</keyword>
<dbReference type="Proteomes" id="UP000422989">
    <property type="component" value="Chromosome"/>
</dbReference>
<protein>
    <submittedName>
        <fullName evidence="8">Amino acid transporter</fullName>
    </submittedName>
</protein>
<dbReference type="OrthoDB" id="5638726at2"/>
<evidence type="ECO:0000256" key="7">
    <source>
        <dbReference type="SAM" id="Phobius"/>
    </source>
</evidence>
<dbReference type="PANTHER" id="PTHR30086:SF20">
    <property type="entry name" value="ARGININE EXPORTER PROTEIN ARGO-RELATED"/>
    <property type="match status" value="1"/>
</dbReference>
<feature type="transmembrane region" description="Helical" evidence="7">
    <location>
        <begin position="33"/>
        <end position="53"/>
    </location>
</feature>
<keyword evidence="2" id="KW-1003">Cell membrane</keyword>
<dbReference type="AlphaFoldDB" id="A0A6I6DWQ5"/>
<evidence type="ECO:0000256" key="1">
    <source>
        <dbReference type="ARBA" id="ARBA00004651"/>
    </source>
</evidence>
<reference evidence="8 9" key="1">
    <citation type="submission" date="2018-09" db="EMBL/GenBank/DDBJ databases">
        <title>Whole genome sequencing of Microbacterium oryzae strain MB-10T.</title>
        <authorList>
            <person name="Das S.K."/>
        </authorList>
    </citation>
    <scope>NUCLEOTIDE SEQUENCE [LARGE SCALE GENOMIC DNA]</scope>
    <source>
        <strain evidence="8 9">MB-10</strain>
    </source>
</reference>
<evidence type="ECO:0000313" key="8">
    <source>
        <dbReference type="EMBL" id="QGU27303.1"/>
    </source>
</evidence>
<proteinExistence type="predicted"/>
<name>A0A6I6DWQ5_9MICO</name>
<evidence type="ECO:0000256" key="5">
    <source>
        <dbReference type="ARBA" id="ARBA00023136"/>
    </source>
</evidence>
<comment type="subcellular location">
    <subcellularLocation>
        <location evidence="1">Cell membrane</location>
        <topology evidence="1">Multi-pass membrane protein</topology>
    </subcellularLocation>
</comment>
<sequence>MKLSLRWFRILSLTFASTPRASSVRFVLTALLAGFGLSLSLIVAPGAQNVFLLKMGIRRQHAVALALTCFLSDVVLVSAGVGGFGVAVQHLPWLFQAVKWAGVVFLAGYALSAAWRALRPTGEAISVSGGAPVGGAAERTPPAARADDGGTTTATLTRPRTVAATLTPALLSCLAITWLNPHTYLDTVLLLGSISTSYGADRWMFGIGAILGSGVWFAFLTAMARVAARWLRSPRSWRVLDGVIAVVMAALATTLAIAG</sequence>
<accession>A0A6I6DWQ5</accession>
<dbReference type="PANTHER" id="PTHR30086">
    <property type="entry name" value="ARGININE EXPORTER PROTEIN ARGO"/>
    <property type="match status" value="1"/>
</dbReference>
<dbReference type="EMBL" id="CP032550">
    <property type="protein sequence ID" value="QGU27303.1"/>
    <property type="molecule type" value="Genomic_DNA"/>
</dbReference>
<keyword evidence="9" id="KW-1185">Reference proteome</keyword>
<keyword evidence="4 7" id="KW-1133">Transmembrane helix</keyword>
<evidence type="ECO:0000256" key="4">
    <source>
        <dbReference type="ARBA" id="ARBA00022989"/>
    </source>
</evidence>
<feature type="transmembrane region" description="Helical" evidence="7">
    <location>
        <begin position="162"/>
        <end position="183"/>
    </location>
</feature>
<dbReference type="GO" id="GO:0015171">
    <property type="term" value="F:amino acid transmembrane transporter activity"/>
    <property type="evidence" value="ECO:0007669"/>
    <property type="project" value="TreeGrafter"/>
</dbReference>
<organism evidence="8 9">
    <name type="scientific">Microbacterium oryzae</name>
    <dbReference type="NCBI Taxonomy" id="743009"/>
    <lineage>
        <taxon>Bacteria</taxon>
        <taxon>Bacillati</taxon>
        <taxon>Actinomycetota</taxon>
        <taxon>Actinomycetes</taxon>
        <taxon>Micrococcales</taxon>
        <taxon>Microbacteriaceae</taxon>
        <taxon>Microbacterium</taxon>
    </lineage>
</organism>
<feature type="region of interest" description="Disordered" evidence="6">
    <location>
        <begin position="132"/>
        <end position="152"/>
    </location>
</feature>